<feature type="region of interest" description="Disordered" evidence="1">
    <location>
        <begin position="3348"/>
        <end position="3378"/>
    </location>
</feature>
<feature type="compositionally biased region" description="Polar residues" evidence="1">
    <location>
        <begin position="1723"/>
        <end position="1743"/>
    </location>
</feature>
<dbReference type="KEGG" id="lak:106163225"/>
<dbReference type="InParanoid" id="A0A1S3IDG2"/>
<dbReference type="OMA" id="QYWDVRY"/>
<feature type="region of interest" description="Disordered" evidence="1">
    <location>
        <begin position="3202"/>
        <end position="3268"/>
    </location>
</feature>
<keyword evidence="2" id="KW-1185">Reference proteome</keyword>
<feature type="compositionally biased region" description="Basic and acidic residues" evidence="1">
    <location>
        <begin position="3203"/>
        <end position="3221"/>
    </location>
</feature>
<organism evidence="2 3">
    <name type="scientific">Lingula anatina</name>
    <name type="common">Brachiopod</name>
    <name type="synonym">Lingula unguis</name>
    <dbReference type="NCBI Taxonomy" id="7574"/>
    <lineage>
        <taxon>Eukaryota</taxon>
        <taxon>Metazoa</taxon>
        <taxon>Spiralia</taxon>
        <taxon>Lophotrochozoa</taxon>
        <taxon>Brachiopoda</taxon>
        <taxon>Linguliformea</taxon>
        <taxon>Lingulata</taxon>
        <taxon>Lingulida</taxon>
        <taxon>Linguloidea</taxon>
        <taxon>Lingulidae</taxon>
        <taxon>Lingula</taxon>
    </lineage>
</organism>
<dbReference type="OrthoDB" id="6288599at2759"/>
<feature type="region of interest" description="Disordered" evidence="1">
    <location>
        <begin position="2582"/>
        <end position="2650"/>
    </location>
</feature>
<feature type="compositionally biased region" description="Polar residues" evidence="1">
    <location>
        <begin position="2598"/>
        <end position="2608"/>
    </location>
</feature>
<accession>A0A1S3IDG2</accession>
<protein>
    <submittedName>
        <fullName evidence="3">Protein JBTS17 isoform X1</fullName>
    </submittedName>
</protein>
<gene>
    <name evidence="3" type="primary">LOC106163225</name>
</gene>
<dbReference type="InterPro" id="IPR028236">
    <property type="entry name" value="CPLANE1"/>
</dbReference>
<feature type="compositionally biased region" description="Polar residues" evidence="1">
    <location>
        <begin position="3463"/>
        <end position="3475"/>
    </location>
</feature>
<feature type="compositionally biased region" description="Polar residues" evidence="1">
    <location>
        <begin position="2077"/>
        <end position="2100"/>
    </location>
</feature>
<feature type="region of interest" description="Disordered" evidence="1">
    <location>
        <begin position="1607"/>
        <end position="1670"/>
    </location>
</feature>
<feature type="compositionally biased region" description="Low complexity" evidence="1">
    <location>
        <begin position="1744"/>
        <end position="1763"/>
    </location>
</feature>
<feature type="compositionally biased region" description="Low complexity" evidence="1">
    <location>
        <begin position="2613"/>
        <end position="2626"/>
    </location>
</feature>
<dbReference type="GeneID" id="106163225"/>
<feature type="region of interest" description="Disordered" evidence="1">
    <location>
        <begin position="2205"/>
        <end position="2288"/>
    </location>
</feature>
<feature type="compositionally biased region" description="Polar residues" evidence="1">
    <location>
        <begin position="2247"/>
        <end position="2269"/>
    </location>
</feature>
<dbReference type="SUPFAM" id="SSF69322">
    <property type="entry name" value="Tricorn protease domain 2"/>
    <property type="match status" value="1"/>
</dbReference>
<feature type="region of interest" description="Disordered" evidence="1">
    <location>
        <begin position="1710"/>
        <end position="1764"/>
    </location>
</feature>
<dbReference type="Pfam" id="PF15392">
    <property type="entry name" value="Joubert"/>
    <property type="match status" value="1"/>
</dbReference>
<feature type="compositionally biased region" description="Basic and acidic residues" evidence="1">
    <location>
        <begin position="3071"/>
        <end position="3085"/>
    </location>
</feature>
<dbReference type="RefSeq" id="XP_013396198.1">
    <property type="nucleotide sequence ID" value="XM_013540744.1"/>
</dbReference>
<name>A0A1S3IDG2_LINAN</name>
<feature type="compositionally biased region" description="Polar residues" evidence="1">
    <location>
        <begin position="1683"/>
        <end position="1698"/>
    </location>
</feature>
<sequence>MKLELEVLASTAIKRKKPWPRFAWLGESSASLFLLDTHRASVLFLPSGKTKKKVPKLHQLLEDTSALNHSDNGHFLVGLLKSGDVFLWHKDKALLKIVHGVPDLVNQGNGETSIKPSIFISNDARRILVVIGRRTLFLWELNHKQNVFAPRQADVQGTWSCIQHSYTVELPMVQCKETSISAVFYQHQVIGDCLQCSFAFSGHGMLIITTVLFRWFEQANIYTLGQPTYSVQWTMLQVPWSDLGPRCKAIRSKGAVLACQSHGGHVLAVAVNQKRSHDTKILFVSPLTDTVIATDMEGCGARAHREGRSYWISDLKWTSDDLFVVCMTKQGFLCVLSRLGEPVHLQTSGCSVEMGPAQFLPLHPLISISPTRQQENVNPSESQDSVHSDKDLMRQRFSVAIHPKFPVFLCSDGYLVTVLQLADNVQSDSVELPEQSYVRMVKGFLKESNQQLRKIKEQQNMQLTLGGTMNLTLKDTVRSKSKKWKQLGLAIKATSTPAAIRNKNKFKLEELEGTLNTTLGSEASLDGNTGKLTPFGPALNMESGKVIFAEQDAFNATSESMAMLTLDPVAMTQQAVDEAQVALLSAWNLIVSCNLTWTVELERTAFSTLLNIVKLISAILKSPPEASLSAKSRPGAQASDGKLNPRLLRVLQIVRKVLAVLSFDTLSQNLIPCSLRFVQRAVHCVLHSTESLDSGANKGDLIRCALAIVMTARTVLDKVYTWLPCRHERSNGTNFFQQACCTHVVEPAVMVGRRRRGYRLEGFSEVEIVEGEALGNPPAKEEDGGDKMVVQPLAEEDGGRSQTREKKKGKEAPLPTSEEDGERNMPVVVFQPLKQTTNGPSRRLSPTLKKLLKHIAKHLSSLISSNAKGSEIRKAKQLVCTAQRLLQAWNGSCETHKHRRKVQEGDKLSIVGAHEQALEKWEVQLAGLEDTNNIPGPHRTRLQLAILFTTVLKGDLSSALEQAEGCVRYARGLEEFGAIQSSTLPDHISQDPAAGEEIPFIGTGGCRSVVLSLARFMAAYFTNGAPYVFPPHSPQPLPYLHLQESQEFYRNGHCRQLTIEKRQITDLIKLQSLSSVFTPEWAMEYLLLCGSLAEAVWFASKMGDWKTAFVLSVACSIFRKIKPDVNVRAGLILGLPVDLKPMSIMKAMFRKLLRPVREACDKRGENSEEPASLQKTPSVASLQIDDETNLDQLTRTMNDLLMAGALAKVDITPWLLGCLLDRLKVAVASFPTLVPQGVYLPAPPLYCPQPAVTSEEEWSEEVREEMIRRKETSSLIQLITVVMRASHTALPAAVWYVKELAPIQDILIKGERKDTLVTLPDTLTTFQSLVSVIDGHTDHWSTLHTLACFRDFCGLVWLLHVREKLSVALRKDYDVLCSKEYLQTGRLMEETDWLNQCTVSLNWALHMLPFSHFLQNESDIYDIVLSVLKELQPTQDVADILAEHFRHLDDFDPELQDKVERTLKEWQGIFLDSTPSIIKERSNLLGKSPKGKTLSTYYHKQVNHYERVLERKKKLLGAYDEFVSFVEDENAMGKDATVIGSRPHEREEAFIDFLDTFYAITFSKLLDSDEVHQRPLLSPFASELRKQELGSLAHKAVLSLQLKHQFTSTASDSKPPESPSPSTGPPPAYTIDKDDQSMPTPSSSKRPSGGLFRSQSHTNISGHSQEGNKVTIVTPITKKRFDSSGQENGTDSSNTVVKNKQKVSFKGLSKAVAGLHPRKSRSLTDLTGKSSGRQTPVTPIIQQGRSLSDLRPSSRSGSVTPSSARAQASPRFKWFLHTRLNYSETYTKVSQLLEWLTRWAGKHHSFSIMGDVMSESKITVRVKVHPQMILHSLWLLENKYYPEAPGQRDDSVVSKQIQVRQGERPRKGGKQGKISEMKWNKNGQDFTVSSTRIQKPEKPFISAKDQPGKTSPNVKAMTNEQKWKAQDATSLMNAHLQRSKPRVSWVTGYDSVGNAPQLAKNYMTNTYPPIGGAVSPFKTDLSGNQQSLLPATKKPTPPLTKQDEVVSFDPESESTTTGPVPAKKLSFQNMTESFSRERTGGTPEDGAPEDDSSTLDVSSLAEDEVDVVGSTMKSEKSQTLAVEDLTTTRPSQSNVPQPTDQPLRGDIENQQQIGALGTQQLVGLTNASQQLSGNVDLVQQLQNVVRGEFRRIMEIQQSSLLAMMGAIDVVSSQSAVTSTGQTVAPSIGMVPQHQKTATMQLPHQVPHLSGTESRSREAGAVETGNMVEVNTQTTPQPAGRRSRSKSSDSNTYGTGSKTEQSSQTVTPTQVVGGESRSGSKSLKQREKESRAIFGGALRELQNLQEETRHSPQGRHQGHAVFGLGGVGRGVIKEDSLLSKFPLLRLPGIGEKENAEATAMFAGQPRIPNMLRLAAEKETDAQLLRFPKFPAQNPEGPQQPKGYTTHAPMPILRRDDTYQASQLMRGYFRPPSSLPHDVRQYAEGTRVQSRPPNVSMTAPQVHNGSTHPLSQRLGIQLLHLTDDHPMGPHRFLGARDSGAIYPGVPAETLIEYEQQKRQKELLKQEHLKAFQRQAMTQHAQNQQRELGSVLLKVDFDHLTNRDQQDQLEKKEEIFEMERRNDIKRKKRRQKKKEIKDASSTESEQISLPSNVIRVTPRTTEVPPTKTVDTSSSQQPIRVTVSSSAVQTEEADEETVLNIHSGFAIPPGTFDHYLDHPSADSQPTNASLHYKATQGVKPRKKVEFATMTTDLADSGTMTEQWEEEPRYTAEAATSITRDTGTDPVKEAVDDYFRATRPSMLPPDIFLGLRFGDIDGDSAEHSAPSTGGKGQGRSYINVIDMDGASIDDLIASVQEKGSVDEPRRPIDQIPERDTTVTSPPKPSIRSSLLHSPGRRTEELSPGPDPLTSRMLAPTQMDRNEEEVMVPLAVELSKQSRQQSKAGIARRLQEMNQQLKAIDVMSQNMETDFKNTRLLLHTVESLGEALTPETRQSEYPPARVAQQPQQVPGDSLEPPVPLRPSDVKRMRSDDQMSTVQADEERAVEDGLTNEDRIHAIRERLGKRDQHQRSIAEEEEKADSTKDLTGVSGVSDIIGELLNEGEIGAEELGLSQTEAKRMADKAKKSDRLTIGDDFPPTDLSLEQMEDIFNKPSPRDKGRMSPEKRKQLHEWSAKKRHERLEQYKKEKEELRERERTPYKPPEGVPVMATSTFKEIKTVEKKREEEKKQRLQEFTEKREKLAHQLMSDIVADKLDLPKEEHEITERTEKRQRRPTSKAAGTPTKKKKPATAPPGSRQGYSIPNRQRAVQGQDQDRLVITSEDYLTLEDNYDDMIYHKYPQGSPETFNAWARPRTYEGTGQLSDIREAEEVVHKPEASGHRPVIKSYTDLVKVQRPEVTRRKPSPVPHDKSQDYLGATQTISKPKSSSLKSLQRLFGTKRIPGLQKTQVRESPRVVKTYTERLQEMKKPATITPGRGSDTPQSRRLRATTPLHTTPSRQHGIRPERGPRRNTLTYAQQLQQLSPPKKHTGRGSSAGIVTPRTTPSLRSHRPAHKPKTYSQQLQELQAKAPHGTYRAAYSPTPSIQYQTPPLRSLVRPRPYADPYRPVSEPDISEADSVVSPWSVDEDVKRILYDGQEGIAAGGASVYAESDDLDYLTGADYTNAVDIADIEGAATMTDLASVSSGSIMSVIDWDQVDQIIADVK</sequence>
<feature type="compositionally biased region" description="Basic and acidic residues" evidence="1">
    <location>
        <begin position="797"/>
        <end position="811"/>
    </location>
</feature>
<feature type="compositionally biased region" description="Polar residues" evidence="1">
    <location>
        <begin position="2627"/>
        <end position="2645"/>
    </location>
</feature>
<feature type="region of interest" description="Disordered" evidence="1">
    <location>
        <begin position="1679"/>
        <end position="1698"/>
    </location>
</feature>
<feature type="compositionally biased region" description="Basic and acidic residues" evidence="1">
    <location>
        <begin position="2994"/>
        <end position="3037"/>
    </location>
</feature>
<feature type="region of interest" description="Disordered" evidence="1">
    <location>
        <begin position="3170"/>
        <end position="3189"/>
    </location>
</feature>
<dbReference type="PANTHER" id="PTHR14492">
    <property type="entry name" value="JBTS17"/>
    <property type="match status" value="1"/>
</dbReference>
<feature type="compositionally biased region" description="Low complexity" evidence="1">
    <location>
        <begin position="2952"/>
        <end position="2964"/>
    </location>
</feature>
<reference evidence="3" key="1">
    <citation type="submission" date="2025-08" db="UniProtKB">
        <authorList>
            <consortium name="RefSeq"/>
        </authorList>
    </citation>
    <scope>IDENTIFICATION</scope>
    <source>
        <tissue evidence="3">Gonads</tissue>
    </source>
</reference>
<feature type="compositionally biased region" description="Basic and acidic residues" evidence="1">
    <location>
        <begin position="3107"/>
        <end position="3151"/>
    </location>
</feature>
<feature type="compositionally biased region" description="Basic and acidic residues" evidence="1">
    <location>
        <begin position="2814"/>
        <end position="2831"/>
    </location>
</feature>
<feature type="region of interest" description="Disordered" evidence="1">
    <location>
        <begin position="3071"/>
        <end position="3164"/>
    </location>
</feature>
<evidence type="ECO:0000313" key="2">
    <source>
        <dbReference type="Proteomes" id="UP000085678"/>
    </source>
</evidence>
<feature type="compositionally biased region" description="Polar residues" evidence="1">
    <location>
        <begin position="1637"/>
        <end position="1646"/>
    </location>
</feature>
<feature type="compositionally biased region" description="Polar residues" evidence="1">
    <location>
        <begin position="1653"/>
        <end position="1668"/>
    </location>
</feature>
<feature type="region of interest" description="Disordered" evidence="1">
    <location>
        <begin position="2811"/>
        <end position="2867"/>
    </location>
</feature>
<evidence type="ECO:0000313" key="3">
    <source>
        <dbReference type="RefSeq" id="XP_013396198.1"/>
    </source>
</evidence>
<feature type="compositionally biased region" description="Basic and acidic residues" evidence="1">
    <location>
        <begin position="2977"/>
        <end position="2986"/>
    </location>
</feature>
<feature type="compositionally biased region" description="Polar residues" evidence="1">
    <location>
        <begin position="3250"/>
        <end position="3264"/>
    </location>
</feature>
<feature type="region of interest" description="Disordered" evidence="1">
    <location>
        <begin position="794"/>
        <end position="825"/>
    </location>
</feature>
<dbReference type="PANTHER" id="PTHR14492:SF4">
    <property type="entry name" value="CILIOGENESIS AND PLANAR POLARITY EFFECTOR 1"/>
    <property type="match status" value="1"/>
</dbReference>
<feature type="region of interest" description="Disordered" evidence="1">
    <location>
        <begin position="3422"/>
        <end position="3505"/>
    </location>
</feature>
<proteinExistence type="predicted"/>
<feature type="compositionally biased region" description="Pro residues" evidence="1">
    <location>
        <begin position="1616"/>
        <end position="1628"/>
    </location>
</feature>
<feature type="region of interest" description="Disordered" evidence="1">
    <location>
        <begin position="1977"/>
        <end position="2103"/>
    </location>
</feature>
<feature type="compositionally biased region" description="Basic residues" evidence="1">
    <location>
        <begin position="2582"/>
        <end position="2591"/>
    </location>
</feature>
<feature type="region of interest" description="Disordered" evidence="1">
    <location>
        <begin position="2942"/>
        <end position="3041"/>
    </location>
</feature>
<evidence type="ECO:0000256" key="1">
    <source>
        <dbReference type="SAM" id="MobiDB-lite"/>
    </source>
</evidence>
<dbReference type="Proteomes" id="UP000085678">
    <property type="component" value="Unplaced"/>
</dbReference>